<dbReference type="InterPro" id="IPR003018">
    <property type="entry name" value="GAF"/>
</dbReference>
<dbReference type="SUPFAM" id="SSF55781">
    <property type="entry name" value="GAF domain-like"/>
    <property type="match status" value="1"/>
</dbReference>
<organism evidence="2">
    <name type="scientific">marine sediment metagenome</name>
    <dbReference type="NCBI Taxonomy" id="412755"/>
    <lineage>
        <taxon>unclassified sequences</taxon>
        <taxon>metagenomes</taxon>
        <taxon>ecological metagenomes</taxon>
    </lineage>
</organism>
<sequence>MGKGEFEEVSGGLRGLMKRFFGGRRAERLETTLERHRILLKLSRSLSEAGGLRHLLRLIADQTGSFLKAERAIVFLLDRKNFELWSLFGEGEAREIRFPADRGIAGSVATTGQVINTTDAYKDSRFNSEIDKKTGYR</sequence>
<dbReference type="EMBL" id="BARU01038840">
    <property type="protein sequence ID" value="GAH88498.1"/>
    <property type="molecule type" value="Genomic_DNA"/>
</dbReference>
<name>X1L2X5_9ZZZZ</name>
<evidence type="ECO:0000313" key="2">
    <source>
        <dbReference type="EMBL" id="GAH88498.1"/>
    </source>
</evidence>
<protein>
    <recommendedName>
        <fullName evidence="1">GAF domain-containing protein</fullName>
    </recommendedName>
</protein>
<reference evidence="2" key="1">
    <citation type="journal article" date="2014" name="Front. Microbiol.">
        <title>High frequency of phylogenetically diverse reductive dehalogenase-homologous genes in deep subseafloor sedimentary metagenomes.</title>
        <authorList>
            <person name="Kawai M."/>
            <person name="Futagami T."/>
            <person name="Toyoda A."/>
            <person name="Takaki Y."/>
            <person name="Nishi S."/>
            <person name="Hori S."/>
            <person name="Arai W."/>
            <person name="Tsubouchi T."/>
            <person name="Morono Y."/>
            <person name="Uchiyama I."/>
            <person name="Ito T."/>
            <person name="Fujiyama A."/>
            <person name="Inagaki F."/>
            <person name="Takami H."/>
        </authorList>
    </citation>
    <scope>NUCLEOTIDE SEQUENCE</scope>
    <source>
        <strain evidence="2">Expedition CK06-06</strain>
    </source>
</reference>
<proteinExistence type="predicted"/>
<evidence type="ECO:0000259" key="1">
    <source>
        <dbReference type="Pfam" id="PF01590"/>
    </source>
</evidence>
<dbReference type="AlphaFoldDB" id="X1L2X5"/>
<dbReference type="Pfam" id="PF01590">
    <property type="entry name" value="GAF"/>
    <property type="match status" value="1"/>
</dbReference>
<feature type="non-terminal residue" evidence="2">
    <location>
        <position position="137"/>
    </location>
</feature>
<dbReference type="InterPro" id="IPR029016">
    <property type="entry name" value="GAF-like_dom_sf"/>
</dbReference>
<accession>X1L2X5</accession>
<gene>
    <name evidence="2" type="ORF">S03H2_60294</name>
</gene>
<comment type="caution">
    <text evidence="2">The sequence shown here is derived from an EMBL/GenBank/DDBJ whole genome shotgun (WGS) entry which is preliminary data.</text>
</comment>
<feature type="domain" description="GAF" evidence="1">
    <location>
        <begin position="52"/>
        <end position="128"/>
    </location>
</feature>
<dbReference type="Gene3D" id="3.30.450.40">
    <property type="match status" value="1"/>
</dbReference>